<accession>A0A9Q1DU69</accession>
<gene>
    <name evidence="1" type="ORF">COCON_G00044040</name>
</gene>
<sequence length="236" mass="24183">MTQSTLLPLTLSPPSSELLFPGNRVAPGLYEKLPPPPTVPGTGIAVMTLPEVRGPLYVDPAVEPTPMMDDFYTIKPWRGLDLPLLPDDISLFEERGSAVGLSHFCSVQSAHCNCAAGGGLTAGGGVGVAGAGLAEAGGMEMDMEVEVSSSCSIPESPPLLITASPESSPAAALGPSAPGLPCAQSLLEELAALEPVFGAGASIAPDLGQQPELYQLQCHPPQQCFHEDGSGSDPPF</sequence>
<evidence type="ECO:0000313" key="2">
    <source>
        <dbReference type="Proteomes" id="UP001152803"/>
    </source>
</evidence>
<comment type="caution">
    <text evidence="1">The sequence shown here is derived from an EMBL/GenBank/DDBJ whole genome shotgun (WGS) entry which is preliminary data.</text>
</comment>
<keyword evidence="2" id="KW-1185">Reference proteome</keyword>
<organism evidence="1 2">
    <name type="scientific">Conger conger</name>
    <name type="common">Conger eel</name>
    <name type="synonym">Muraena conger</name>
    <dbReference type="NCBI Taxonomy" id="82655"/>
    <lineage>
        <taxon>Eukaryota</taxon>
        <taxon>Metazoa</taxon>
        <taxon>Chordata</taxon>
        <taxon>Craniata</taxon>
        <taxon>Vertebrata</taxon>
        <taxon>Euteleostomi</taxon>
        <taxon>Actinopterygii</taxon>
        <taxon>Neopterygii</taxon>
        <taxon>Teleostei</taxon>
        <taxon>Anguilliformes</taxon>
        <taxon>Congridae</taxon>
        <taxon>Conger</taxon>
    </lineage>
</organism>
<protein>
    <submittedName>
        <fullName evidence="1">Uncharacterized protein</fullName>
    </submittedName>
</protein>
<dbReference type="AlphaFoldDB" id="A0A9Q1DU69"/>
<dbReference type="EMBL" id="JAFJMO010000003">
    <property type="protein sequence ID" value="KAJ8281885.1"/>
    <property type="molecule type" value="Genomic_DNA"/>
</dbReference>
<proteinExistence type="predicted"/>
<dbReference type="OrthoDB" id="10501696at2759"/>
<reference evidence="1" key="1">
    <citation type="journal article" date="2023" name="Science">
        <title>Genome structures resolve the early diversification of teleost fishes.</title>
        <authorList>
            <person name="Parey E."/>
            <person name="Louis A."/>
            <person name="Montfort J."/>
            <person name="Bouchez O."/>
            <person name="Roques C."/>
            <person name="Iampietro C."/>
            <person name="Lluch J."/>
            <person name="Castinel A."/>
            <person name="Donnadieu C."/>
            <person name="Desvignes T."/>
            <person name="Floi Bucao C."/>
            <person name="Jouanno E."/>
            <person name="Wen M."/>
            <person name="Mejri S."/>
            <person name="Dirks R."/>
            <person name="Jansen H."/>
            <person name="Henkel C."/>
            <person name="Chen W.J."/>
            <person name="Zahm M."/>
            <person name="Cabau C."/>
            <person name="Klopp C."/>
            <person name="Thompson A.W."/>
            <person name="Robinson-Rechavi M."/>
            <person name="Braasch I."/>
            <person name="Lecointre G."/>
            <person name="Bobe J."/>
            <person name="Postlethwait J.H."/>
            <person name="Berthelot C."/>
            <person name="Roest Crollius H."/>
            <person name="Guiguen Y."/>
        </authorList>
    </citation>
    <scope>NUCLEOTIDE SEQUENCE</scope>
    <source>
        <strain evidence="1">Concon-B</strain>
    </source>
</reference>
<dbReference type="Proteomes" id="UP001152803">
    <property type="component" value="Unassembled WGS sequence"/>
</dbReference>
<evidence type="ECO:0000313" key="1">
    <source>
        <dbReference type="EMBL" id="KAJ8281885.1"/>
    </source>
</evidence>
<name>A0A9Q1DU69_CONCO</name>